<keyword evidence="7" id="KW-0406">Ion transport</keyword>
<dbReference type="InterPro" id="IPR000531">
    <property type="entry name" value="Beta-barrel_TonB"/>
</dbReference>
<keyword evidence="4 12" id="KW-1134">Transmembrane beta strand</keyword>
<evidence type="ECO:0000256" key="2">
    <source>
        <dbReference type="ARBA" id="ARBA00009810"/>
    </source>
</evidence>
<evidence type="ECO:0000256" key="4">
    <source>
        <dbReference type="ARBA" id="ARBA00022452"/>
    </source>
</evidence>
<gene>
    <name evidence="17" type="ORF">ACBP88_07645</name>
</gene>
<dbReference type="PROSITE" id="PS52016">
    <property type="entry name" value="TONB_DEPENDENT_REC_3"/>
    <property type="match status" value="1"/>
</dbReference>
<protein>
    <submittedName>
        <fullName evidence="17">TonB-dependent receptor domain-containing protein</fullName>
    </submittedName>
</protein>
<evidence type="ECO:0000256" key="5">
    <source>
        <dbReference type="ARBA" id="ARBA00022692"/>
    </source>
</evidence>
<keyword evidence="5 12" id="KW-0812">Transmembrane</keyword>
<dbReference type="Gene3D" id="2.170.130.10">
    <property type="entry name" value="TonB-dependent receptor, plug domain"/>
    <property type="match status" value="1"/>
</dbReference>
<evidence type="ECO:0000259" key="15">
    <source>
        <dbReference type="Pfam" id="PF00593"/>
    </source>
</evidence>
<comment type="similarity">
    <text evidence="2 12 13">Belongs to the TonB-dependent receptor family.</text>
</comment>
<keyword evidence="8 13" id="KW-0798">TonB box</keyword>
<proteinExistence type="inferred from homology"/>
<dbReference type="Proteomes" id="UP001567350">
    <property type="component" value="Unassembled WGS sequence"/>
</dbReference>
<reference evidence="17 18" key="1">
    <citation type="submission" date="2024-08" db="EMBL/GenBank/DDBJ databases">
        <authorList>
            <person name="Feng Z."/>
            <person name="Ronholm J."/>
        </authorList>
    </citation>
    <scope>NUCLEOTIDE SEQUENCE [LARGE SCALE GENOMIC DNA]</scope>
    <source>
        <strain evidence="17 18">4-AB0-8</strain>
    </source>
</reference>
<feature type="domain" description="TonB-dependent receptor plug" evidence="16">
    <location>
        <begin position="57"/>
        <end position="161"/>
    </location>
</feature>
<evidence type="ECO:0000256" key="3">
    <source>
        <dbReference type="ARBA" id="ARBA00022448"/>
    </source>
</evidence>
<evidence type="ECO:0000256" key="14">
    <source>
        <dbReference type="SAM" id="SignalP"/>
    </source>
</evidence>
<dbReference type="InterPro" id="IPR039426">
    <property type="entry name" value="TonB-dep_rcpt-like"/>
</dbReference>
<feature type="chain" id="PRO_5046357948" evidence="14">
    <location>
        <begin position="39"/>
        <end position="629"/>
    </location>
</feature>
<dbReference type="SUPFAM" id="SSF56935">
    <property type="entry name" value="Porins"/>
    <property type="match status" value="1"/>
</dbReference>
<dbReference type="Pfam" id="PF07715">
    <property type="entry name" value="Plug"/>
    <property type="match status" value="1"/>
</dbReference>
<keyword evidence="18" id="KW-1185">Reference proteome</keyword>
<evidence type="ECO:0000256" key="1">
    <source>
        <dbReference type="ARBA" id="ARBA00004571"/>
    </source>
</evidence>
<keyword evidence="11 12" id="KW-0998">Cell outer membrane</keyword>
<dbReference type="Pfam" id="PF00593">
    <property type="entry name" value="TonB_dep_Rec_b-barrel"/>
    <property type="match status" value="1"/>
</dbReference>
<dbReference type="CDD" id="cd01347">
    <property type="entry name" value="ligand_gated_channel"/>
    <property type="match status" value="1"/>
</dbReference>
<keyword evidence="6 14" id="KW-0732">Signal</keyword>
<evidence type="ECO:0000256" key="10">
    <source>
        <dbReference type="ARBA" id="ARBA00023170"/>
    </source>
</evidence>
<keyword evidence="10 17" id="KW-0675">Receptor</keyword>
<dbReference type="RefSeq" id="WP_370891825.1">
    <property type="nucleotide sequence ID" value="NZ_JBGJLR010000006.1"/>
</dbReference>
<dbReference type="InterPro" id="IPR037066">
    <property type="entry name" value="Plug_dom_sf"/>
</dbReference>
<evidence type="ECO:0000256" key="6">
    <source>
        <dbReference type="ARBA" id="ARBA00022729"/>
    </source>
</evidence>
<dbReference type="PANTHER" id="PTHR30069:SF53">
    <property type="entry name" value="COLICIN I RECEPTOR-RELATED"/>
    <property type="match status" value="1"/>
</dbReference>
<evidence type="ECO:0000256" key="12">
    <source>
        <dbReference type="PROSITE-ProRule" id="PRU01360"/>
    </source>
</evidence>
<evidence type="ECO:0000256" key="13">
    <source>
        <dbReference type="RuleBase" id="RU003357"/>
    </source>
</evidence>
<dbReference type="InterPro" id="IPR036942">
    <property type="entry name" value="Beta-barrel_TonB_sf"/>
</dbReference>
<dbReference type="Gene3D" id="2.40.170.20">
    <property type="entry name" value="TonB-dependent receptor, beta-barrel domain"/>
    <property type="match status" value="1"/>
</dbReference>
<evidence type="ECO:0000256" key="8">
    <source>
        <dbReference type="ARBA" id="ARBA00023077"/>
    </source>
</evidence>
<organism evidence="17 18">
    <name type="scientific">Comamonas jiangduensis</name>
    <dbReference type="NCBI Taxonomy" id="1194168"/>
    <lineage>
        <taxon>Bacteria</taxon>
        <taxon>Pseudomonadati</taxon>
        <taxon>Pseudomonadota</taxon>
        <taxon>Betaproteobacteria</taxon>
        <taxon>Burkholderiales</taxon>
        <taxon>Comamonadaceae</taxon>
        <taxon>Comamonas</taxon>
    </lineage>
</organism>
<keyword evidence="3 12" id="KW-0813">Transport</keyword>
<evidence type="ECO:0000259" key="16">
    <source>
        <dbReference type="Pfam" id="PF07715"/>
    </source>
</evidence>
<evidence type="ECO:0000313" key="17">
    <source>
        <dbReference type="EMBL" id="MEZ2739337.1"/>
    </source>
</evidence>
<keyword evidence="9 12" id="KW-0472">Membrane</keyword>
<evidence type="ECO:0000256" key="11">
    <source>
        <dbReference type="ARBA" id="ARBA00023237"/>
    </source>
</evidence>
<feature type="signal peptide" evidence="14">
    <location>
        <begin position="1"/>
        <end position="38"/>
    </location>
</feature>
<comment type="subcellular location">
    <subcellularLocation>
        <location evidence="1 12">Cell outer membrane</location>
        <topology evidence="1 12">Multi-pass membrane protein</topology>
    </subcellularLocation>
</comment>
<feature type="domain" description="TonB-dependent receptor-like beta-barrel" evidence="15">
    <location>
        <begin position="185"/>
        <end position="602"/>
    </location>
</feature>
<evidence type="ECO:0000256" key="9">
    <source>
        <dbReference type="ARBA" id="ARBA00023136"/>
    </source>
</evidence>
<evidence type="ECO:0000256" key="7">
    <source>
        <dbReference type="ARBA" id="ARBA00023065"/>
    </source>
</evidence>
<accession>A0ABV4IBX2</accession>
<evidence type="ECO:0000313" key="18">
    <source>
        <dbReference type="Proteomes" id="UP001567350"/>
    </source>
</evidence>
<name>A0ABV4IBX2_9BURK</name>
<sequence length="629" mass="68799">MKNFDSFSLEGTSARACARFPVAAVALAALTLSQSAVAQDARMPTTVVTATRSETKLDETLADVRVITQEQISNSAGRSLAEVLQRFAGVQMSSNGGRGNTQSVSIRGSKQVILLVDGVRFGSVTDGSPSLSSLPLESIERIEVVHGPASALYGSDAIGGVIQIFTKQGKGAKQAFAPYASATVGQSAYKDASAGFAGAQQGWNYSLNVARVLDPGFSSTNAKSGSFNADKDKYHQTSVTAALGYAFNDAWRLDANLMRADGYAEFDNGATKASWVDSDAGTGQLKLTGKVNDIWTTSLSTSSSSDKLRSYDRALATKVLTDSLYQTKQKEYKWSNEFKTPVGIAIAGVERLEQKVNSTTEYDKTKRTTDAVYAGLNGSYDRHSWQVNVRSDDNSQFGRFETWGIGYGFQLLPSLRAYASRGKSINAPTFNQLYWPADPMWGGGGNPNLQPEEGRNTELGLHWTLDGHAFKLARFDNKVSNLIVWGTTVENIDHARMKGWSLGYSKSLDTWQFAASYDYLDARDSLGERITRRMPKQQATVSVDKTWGAWKLGANALYVGNRTDLFGYPSKKVVLKSYATLDAYAEYKFAKEWAVQARVANLTDKEYETAYGYNQRGRAGYLTLKWSPR</sequence>
<dbReference type="InterPro" id="IPR012910">
    <property type="entry name" value="Plug_dom"/>
</dbReference>
<dbReference type="PANTHER" id="PTHR30069">
    <property type="entry name" value="TONB-DEPENDENT OUTER MEMBRANE RECEPTOR"/>
    <property type="match status" value="1"/>
</dbReference>
<dbReference type="EMBL" id="JBGJLR010000006">
    <property type="protein sequence ID" value="MEZ2739337.1"/>
    <property type="molecule type" value="Genomic_DNA"/>
</dbReference>
<comment type="caution">
    <text evidence="17">The sequence shown here is derived from an EMBL/GenBank/DDBJ whole genome shotgun (WGS) entry which is preliminary data.</text>
</comment>